<evidence type="ECO:0000313" key="2">
    <source>
        <dbReference type="EMBL" id="PFH34901.1"/>
    </source>
</evidence>
<accession>A0A2A9MF64</accession>
<organism evidence="2 3">
    <name type="scientific">Besnoitia besnoiti</name>
    <name type="common">Apicomplexan protozoan</name>
    <dbReference type="NCBI Taxonomy" id="94643"/>
    <lineage>
        <taxon>Eukaryota</taxon>
        <taxon>Sar</taxon>
        <taxon>Alveolata</taxon>
        <taxon>Apicomplexa</taxon>
        <taxon>Conoidasida</taxon>
        <taxon>Coccidia</taxon>
        <taxon>Eucoccidiorida</taxon>
        <taxon>Eimeriorina</taxon>
        <taxon>Sarcocystidae</taxon>
        <taxon>Besnoitia</taxon>
    </lineage>
</organism>
<dbReference type="Proteomes" id="UP000224006">
    <property type="component" value="Chromosome VI"/>
</dbReference>
<evidence type="ECO:0000313" key="3">
    <source>
        <dbReference type="Proteomes" id="UP000224006"/>
    </source>
</evidence>
<sequence>MADGRGEPLGGAYSPANPDAAGTPAALHSCGSVSSLAGAYAPPLACESRSPADISGAGGRVEDSLKHLAGVPASSLAAEETVASSGVESRLSCQVMPSSCVLKLVGDSPASLYSTCLSRHLSSPPASTTIQTPAVAPSACPCYVFSSGASRAAPSRAEREENFEVAASARTSDTVAPAVSCLTWEGILQRGVAAAAPEPCMADSPASRLLQFYAFLVDPLSRSAAAPKGGHAAQIADPVVGAASGDDATSNTWTNAAEGVDRARQLPQINGEGLLASGGSGAANTRGQMCHDCRLSREMALRANDALGGEVPSRRAGSAGSGASASVQDAELFEGSSQRDAGQESGRVFEQEHEALEDDEGALVRTGADLGSKATGQGQLSQVSGSFTRCSFARGTFAKVGVRLPGAQGLVVLWVWGRGFRVKSEMFAAYLEDKEAPEVIEGAVAVAAGLTKDQAAPFPGDPGMRKQLRNAWLVLLQDVGRETTVVVMVVWLRLRKIF</sequence>
<feature type="compositionally biased region" description="Low complexity" evidence="1">
    <location>
        <begin position="314"/>
        <end position="326"/>
    </location>
</feature>
<comment type="caution">
    <text evidence="2">The sequence shown here is derived from an EMBL/GenBank/DDBJ whole genome shotgun (WGS) entry which is preliminary data.</text>
</comment>
<feature type="region of interest" description="Disordered" evidence="1">
    <location>
        <begin position="308"/>
        <end position="328"/>
    </location>
</feature>
<dbReference type="AlphaFoldDB" id="A0A2A9MF64"/>
<dbReference type="EMBL" id="NWUJ01000006">
    <property type="protein sequence ID" value="PFH34901.1"/>
    <property type="molecule type" value="Genomic_DNA"/>
</dbReference>
<proteinExistence type="predicted"/>
<dbReference type="GeneID" id="40311860"/>
<dbReference type="KEGG" id="bbes:BESB_069340"/>
<protein>
    <submittedName>
        <fullName evidence="2">Uncharacterized protein</fullName>
    </submittedName>
</protein>
<evidence type="ECO:0000256" key="1">
    <source>
        <dbReference type="SAM" id="MobiDB-lite"/>
    </source>
</evidence>
<name>A0A2A9MF64_BESBE</name>
<dbReference type="RefSeq" id="XP_029218910.1">
    <property type="nucleotide sequence ID" value="XM_029365327.1"/>
</dbReference>
<reference evidence="2 3" key="1">
    <citation type="submission" date="2017-09" db="EMBL/GenBank/DDBJ databases">
        <title>Genome sequencing of Besnoitia besnoiti strain Bb-Ger1.</title>
        <authorList>
            <person name="Schares G."/>
            <person name="Venepally P."/>
            <person name="Lorenzi H.A."/>
        </authorList>
    </citation>
    <scope>NUCLEOTIDE SEQUENCE [LARGE SCALE GENOMIC DNA]</scope>
    <source>
        <strain evidence="2 3">Bb-Ger1</strain>
    </source>
</reference>
<gene>
    <name evidence="2" type="ORF">BESB_069340</name>
</gene>
<dbReference type="VEuPathDB" id="ToxoDB:BESB_069340"/>
<keyword evidence="3" id="KW-1185">Reference proteome</keyword>